<comment type="caution">
    <text evidence="4">The sequence shown here is derived from an EMBL/GenBank/DDBJ whole genome shotgun (WGS) entry which is preliminary data.</text>
</comment>
<dbReference type="EMBL" id="QZWZ01000027">
    <property type="protein sequence ID" value="RJT32082.1"/>
    <property type="molecule type" value="Genomic_DNA"/>
</dbReference>
<comment type="catalytic activity">
    <reaction evidence="2">
        <text>2 GTP = 3',3'-c-di-GMP + 2 diphosphate</text>
        <dbReference type="Rhea" id="RHEA:24898"/>
        <dbReference type="ChEBI" id="CHEBI:33019"/>
        <dbReference type="ChEBI" id="CHEBI:37565"/>
        <dbReference type="ChEBI" id="CHEBI:58805"/>
        <dbReference type="EC" id="2.7.7.65"/>
    </reaction>
</comment>
<evidence type="ECO:0000256" key="1">
    <source>
        <dbReference type="ARBA" id="ARBA00012528"/>
    </source>
</evidence>
<dbReference type="InterPro" id="IPR029787">
    <property type="entry name" value="Nucleotide_cyclase"/>
</dbReference>
<keyword evidence="5" id="KW-1185">Reference proteome</keyword>
<gene>
    <name evidence="4" type="ORF">D3227_27135</name>
</gene>
<dbReference type="GO" id="GO:1902201">
    <property type="term" value="P:negative regulation of bacterial-type flagellum-dependent cell motility"/>
    <property type="evidence" value="ECO:0007669"/>
    <property type="project" value="TreeGrafter"/>
</dbReference>
<evidence type="ECO:0000256" key="2">
    <source>
        <dbReference type="ARBA" id="ARBA00034247"/>
    </source>
</evidence>
<dbReference type="Gene3D" id="3.30.70.270">
    <property type="match status" value="1"/>
</dbReference>
<dbReference type="PANTHER" id="PTHR45138">
    <property type="entry name" value="REGULATORY COMPONENTS OF SENSORY TRANSDUCTION SYSTEM"/>
    <property type="match status" value="1"/>
</dbReference>
<dbReference type="FunFam" id="3.30.70.270:FF:000001">
    <property type="entry name" value="Diguanylate cyclase domain protein"/>
    <property type="match status" value="1"/>
</dbReference>
<dbReference type="EC" id="2.7.7.65" evidence="1"/>
<dbReference type="PROSITE" id="PS50887">
    <property type="entry name" value="GGDEF"/>
    <property type="match status" value="1"/>
</dbReference>
<dbReference type="RefSeq" id="WP_120017333.1">
    <property type="nucleotide sequence ID" value="NZ_QZWZ01000027.1"/>
</dbReference>
<organism evidence="4 5">
    <name type="scientific">Mesorhizobium waimense</name>
    <dbReference type="NCBI Taxonomy" id="1300307"/>
    <lineage>
        <taxon>Bacteria</taxon>
        <taxon>Pseudomonadati</taxon>
        <taxon>Pseudomonadota</taxon>
        <taxon>Alphaproteobacteria</taxon>
        <taxon>Hyphomicrobiales</taxon>
        <taxon>Phyllobacteriaceae</taxon>
        <taxon>Mesorhizobium</taxon>
    </lineage>
</organism>
<name>A0A3A5K945_9HYPH</name>
<accession>A0A3A5K945</accession>
<sequence>MQPAAAPTDRNTDIASTVVATMRQLGVLGLPRNYEIFYEALSGSNHELSLAVVSLSNRPTQEDLDRIGRTFFAQNHGPGIVEHARDVIAKELEDIASLLRSERTHIEKYGRILDETSSGLSNRSLLSQDLLQKIVGAMSAATNSTIDHGRQVASTLSDKTAELESVKSKLEEYKRLADTDPLTHIWNRRAFDKEITKIYNSNKGILFNALILADIDRFKDINDRYGHPVGDRIIQIIAEILQTSIRGDMFVARTGGEEFALIVEGASEDTTYEIAERIRMLIEQTPFTSSQTGTNYGTVTVSMGICMASEAESPEDLYTKADRALYRSKVSGRNRVTRHSAMAGRAGKSWLLYKKD</sequence>
<dbReference type="GO" id="GO:0043709">
    <property type="term" value="P:cell adhesion involved in single-species biofilm formation"/>
    <property type="evidence" value="ECO:0007669"/>
    <property type="project" value="TreeGrafter"/>
</dbReference>
<dbReference type="InterPro" id="IPR000160">
    <property type="entry name" value="GGDEF_dom"/>
</dbReference>
<evidence type="ECO:0000313" key="5">
    <source>
        <dbReference type="Proteomes" id="UP000272706"/>
    </source>
</evidence>
<dbReference type="AlphaFoldDB" id="A0A3A5K945"/>
<dbReference type="GO" id="GO:0005886">
    <property type="term" value="C:plasma membrane"/>
    <property type="evidence" value="ECO:0007669"/>
    <property type="project" value="TreeGrafter"/>
</dbReference>
<proteinExistence type="predicted"/>
<dbReference type="CDD" id="cd01949">
    <property type="entry name" value="GGDEF"/>
    <property type="match status" value="1"/>
</dbReference>
<dbReference type="InterPro" id="IPR050469">
    <property type="entry name" value="Diguanylate_Cyclase"/>
</dbReference>
<evidence type="ECO:0000259" key="3">
    <source>
        <dbReference type="PROSITE" id="PS50887"/>
    </source>
</evidence>
<dbReference type="Proteomes" id="UP000272706">
    <property type="component" value="Unassembled WGS sequence"/>
</dbReference>
<dbReference type="SUPFAM" id="SSF55073">
    <property type="entry name" value="Nucleotide cyclase"/>
    <property type="match status" value="1"/>
</dbReference>
<dbReference type="NCBIfam" id="TIGR00254">
    <property type="entry name" value="GGDEF"/>
    <property type="match status" value="1"/>
</dbReference>
<feature type="domain" description="GGDEF" evidence="3">
    <location>
        <begin position="206"/>
        <end position="341"/>
    </location>
</feature>
<evidence type="ECO:0000313" key="4">
    <source>
        <dbReference type="EMBL" id="RJT32082.1"/>
    </source>
</evidence>
<dbReference type="OrthoDB" id="9812260at2"/>
<dbReference type="Pfam" id="PF00990">
    <property type="entry name" value="GGDEF"/>
    <property type="match status" value="1"/>
</dbReference>
<dbReference type="InterPro" id="IPR043128">
    <property type="entry name" value="Rev_trsase/Diguanyl_cyclase"/>
</dbReference>
<reference evidence="4 5" key="1">
    <citation type="submission" date="2018-09" db="EMBL/GenBank/DDBJ databases">
        <title>Mesorhizobium carmichaelinearum sp. nov. isolated from Carmichaelinea spp. root nodules in New Zealand.</title>
        <authorList>
            <person name="De Meyer S.E."/>
        </authorList>
    </citation>
    <scope>NUCLEOTIDE SEQUENCE [LARGE SCALE GENOMIC DNA]</scope>
    <source>
        <strain evidence="4 5">ICMP19557</strain>
    </source>
</reference>
<dbReference type="PANTHER" id="PTHR45138:SF9">
    <property type="entry name" value="DIGUANYLATE CYCLASE DGCM-RELATED"/>
    <property type="match status" value="1"/>
</dbReference>
<dbReference type="SMART" id="SM00267">
    <property type="entry name" value="GGDEF"/>
    <property type="match status" value="1"/>
</dbReference>
<protein>
    <recommendedName>
        <fullName evidence="1">diguanylate cyclase</fullName>
        <ecNumber evidence="1">2.7.7.65</ecNumber>
    </recommendedName>
</protein>
<dbReference type="GO" id="GO:0052621">
    <property type="term" value="F:diguanylate cyclase activity"/>
    <property type="evidence" value="ECO:0007669"/>
    <property type="project" value="UniProtKB-EC"/>
</dbReference>